<name>A0A1E1K318_9HELO</name>
<sequence>MAGSPKARPGRDADHGVPLGLTRYLVSTKSFTSVAWVAVRKRSDPTPRANRSSSNSFVFIFFG</sequence>
<organism evidence="1 2">
    <name type="scientific">Rhynchosporium agropyri</name>
    <dbReference type="NCBI Taxonomy" id="914238"/>
    <lineage>
        <taxon>Eukaryota</taxon>
        <taxon>Fungi</taxon>
        <taxon>Dikarya</taxon>
        <taxon>Ascomycota</taxon>
        <taxon>Pezizomycotina</taxon>
        <taxon>Leotiomycetes</taxon>
        <taxon>Helotiales</taxon>
        <taxon>Ploettnerulaceae</taxon>
        <taxon>Rhynchosporium</taxon>
    </lineage>
</organism>
<proteinExistence type="predicted"/>
<dbReference type="EMBL" id="FJUX01000012">
    <property type="protein sequence ID" value="CZS92526.1"/>
    <property type="molecule type" value="Genomic_DNA"/>
</dbReference>
<protein>
    <submittedName>
        <fullName evidence="1">Uncharacterized protein</fullName>
    </submittedName>
</protein>
<accession>A0A1E1K318</accession>
<evidence type="ECO:0000313" key="1">
    <source>
        <dbReference type="EMBL" id="CZS92526.1"/>
    </source>
</evidence>
<dbReference type="Proteomes" id="UP000178912">
    <property type="component" value="Unassembled WGS sequence"/>
</dbReference>
<reference evidence="2" key="1">
    <citation type="submission" date="2016-03" db="EMBL/GenBank/DDBJ databases">
        <authorList>
            <person name="Guldener U."/>
        </authorList>
    </citation>
    <scope>NUCLEOTIDE SEQUENCE [LARGE SCALE GENOMIC DNA]</scope>
    <source>
        <strain evidence="2">04CH-RAC-A.6.1</strain>
    </source>
</reference>
<keyword evidence="2" id="KW-1185">Reference proteome</keyword>
<gene>
    <name evidence="1" type="ORF">RAG0_03140</name>
</gene>
<dbReference type="AlphaFoldDB" id="A0A1E1K318"/>
<evidence type="ECO:0000313" key="2">
    <source>
        <dbReference type="Proteomes" id="UP000178912"/>
    </source>
</evidence>